<protein>
    <recommendedName>
        <fullName evidence="1">YdhG-like domain-containing protein</fullName>
    </recommendedName>
</protein>
<comment type="caution">
    <text evidence="2">The sequence shown here is derived from an EMBL/GenBank/DDBJ whole genome shotgun (WGS) entry which is preliminary data.</text>
</comment>
<dbReference type="Proteomes" id="UP001399917">
    <property type="component" value="Unassembled WGS sequence"/>
</dbReference>
<proteinExistence type="predicted"/>
<evidence type="ECO:0000259" key="1">
    <source>
        <dbReference type="Pfam" id="PF08818"/>
    </source>
</evidence>
<dbReference type="RefSeq" id="WP_344848034.1">
    <property type="nucleotide sequence ID" value="NZ_BAABDF010000007.1"/>
</dbReference>
<dbReference type="EMBL" id="BAABDF010000007">
    <property type="protein sequence ID" value="GAA3876444.1"/>
    <property type="molecule type" value="Genomic_DNA"/>
</dbReference>
<accession>A0ABP7KGC6</accession>
<dbReference type="SUPFAM" id="SSF159888">
    <property type="entry name" value="YdhG-like"/>
    <property type="match status" value="1"/>
</dbReference>
<evidence type="ECO:0000313" key="2">
    <source>
        <dbReference type="EMBL" id="GAA3876444.1"/>
    </source>
</evidence>
<name>A0ABP7KGC6_9RHOB</name>
<reference evidence="3" key="1">
    <citation type="journal article" date="2019" name="Int. J. Syst. Evol. Microbiol.">
        <title>The Global Catalogue of Microorganisms (GCM) 10K type strain sequencing project: providing services to taxonomists for standard genome sequencing and annotation.</title>
        <authorList>
            <consortium name="The Broad Institute Genomics Platform"/>
            <consortium name="The Broad Institute Genome Sequencing Center for Infectious Disease"/>
            <person name="Wu L."/>
            <person name="Ma J."/>
        </authorList>
    </citation>
    <scope>NUCLEOTIDE SEQUENCE [LARGE SCALE GENOMIC DNA]</scope>
    <source>
        <strain evidence="3">JCM 17190</strain>
    </source>
</reference>
<sequence length="134" mass="14899">MDDVATYLDNIEHPTRNADAKRLDAIFRSVTGFDPWLSPNGKMVGYGKYHYTYDSGHSGTALATGFAPAKSNLTIYIMPGYLKMDDPLSRLGKHKKGKSCLYINKLADIDEDVLAEIIRLGLNDLATRWTVEAT</sequence>
<evidence type="ECO:0000313" key="3">
    <source>
        <dbReference type="Proteomes" id="UP001399917"/>
    </source>
</evidence>
<keyword evidence="3" id="KW-1185">Reference proteome</keyword>
<dbReference type="InterPro" id="IPR014922">
    <property type="entry name" value="YdhG-like"/>
</dbReference>
<organism evidence="2 3">
    <name type="scientific">Celeribacter arenosi</name>
    <dbReference type="NCBI Taxonomy" id="792649"/>
    <lineage>
        <taxon>Bacteria</taxon>
        <taxon>Pseudomonadati</taxon>
        <taxon>Pseudomonadota</taxon>
        <taxon>Alphaproteobacteria</taxon>
        <taxon>Rhodobacterales</taxon>
        <taxon>Roseobacteraceae</taxon>
        <taxon>Celeribacter</taxon>
    </lineage>
</organism>
<feature type="domain" description="YdhG-like" evidence="1">
    <location>
        <begin position="17"/>
        <end position="119"/>
    </location>
</feature>
<dbReference type="Pfam" id="PF08818">
    <property type="entry name" value="DUF1801"/>
    <property type="match status" value="1"/>
</dbReference>
<gene>
    <name evidence="2" type="ORF">GCM10022404_27740</name>
</gene>